<name>A0A0A8YH24_ARUDO</name>
<dbReference type="EMBL" id="GBRH01272206">
    <property type="protein sequence ID" value="JAD25689.1"/>
    <property type="molecule type" value="Transcribed_RNA"/>
</dbReference>
<reference evidence="2" key="1">
    <citation type="submission" date="2014-09" db="EMBL/GenBank/DDBJ databases">
        <authorList>
            <person name="Magalhaes I.L.F."/>
            <person name="Oliveira U."/>
            <person name="Santos F.R."/>
            <person name="Vidigal T.H.D.A."/>
            <person name="Brescovit A.D."/>
            <person name="Santos A.J."/>
        </authorList>
    </citation>
    <scope>NUCLEOTIDE SEQUENCE</scope>
    <source>
        <tissue evidence="2">Shoot tissue taken approximately 20 cm above the soil surface</tissue>
    </source>
</reference>
<reference evidence="2" key="2">
    <citation type="journal article" date="2015" name="Data Brief">
        <title>Shoot transcriptome of the giant reed, Arundo donax.</title>
        <authorList>
            <person name="Barrero R.A."/>
            <person name="Guerrero F.D."/>
            <person name="Moolhuijzen P."/>
            <person name="Goolsby J.A."/>
            <person name="Tidwell J."/>
            <person name="Bellgard S.E."/>
            <person name="Bellgard M.I."/>
        </authorList>
    </citation>
    <scope>NUCLEOTIDE SEQUENCE</scope>
    <source>
        <tissue evidence="2">Shoot tissue taken approximately 20 cm above the soil surface</tissue>
    </source>
</reference>
<feature type="compositionally biased region" description="Basic residues" evidence="1">
    <location>
        <begin position="55"/>
        <end position="72"/>
    </location>
</feature>
<evidence type="ECO:0000256" key="1">
    <source>
        <dbReference type="SAM" id="MobiDB-lite"/>
    </source>
</evidence>
<organism evidence="2">
    <name type="scientific">Arundo donax</name>
    <name type="common">Giant reed</name>
    <name type="synonym">Donax arundinaceus</name>
    <dbReference type="NCBI Taxonomy" id="35708"/>
    <lineage>
        <taxon>Eukaryota</taxon>
        <taxon>Viridiplantae</taxon>
        <taxon>Streptophyta</taxon>
        <taxon>Embryophyta</taxon>
        <taxon>Tracheophyta</taxon>
        <taxon>Spermatophyta</taxon>
        <taxon>Magnoliopsida</taxon>
        <taxon>Liliopsida</taxon>
        <taxon>Poales</taxon>
        <taxon>Poaceae</taxon>
        <taxon>PACMAD clade</taxon>
        <taxon>Arundinoideae</taxon>
        <taxon>Arundineae</taxon>
        <taxon>Arundo</taxon>
    </lineage>
</organism>
<feature type="region of interest" description="Disordered" evidence="1">
    <location>
        <begin position="26"/>
        <end position="72"/>
    </location>
</feature>
<proteinExistence type="predicted"/>
<evidence type="ECO:0000313" key="2">
    <source>
        <dbReference type="EMBL" id="JAD25689.1"/>
    </source>
</evidence>
<sequence>MHTCTYDTQRHGIYSYTTVQYACKPSSFPSRPTAMPARPSQASPAGTRSRGAWRGTRRRRRWRRRRRRRAAP</sequence>
<feature type="compositionally biased region" description="Low complexity" evidence="1">
    <location>
        <begin position="45"/>
        <end position="54"/>
    </location>
</feature>
<dbReference type="PROSITE" id="PS50096">
    <property type="entry name" value="IQ"/>
    <property type="match status" value="1"/>
</dbReference>
<accession>A0A0A8YH24</accession>
<protein>
    <submittedName>
        <fullName evidence="2">Uncharacterized protein</fullName>
    </submittedName>
</protein>
<dbReference type="AlphaFoldDB" id="A0A0A8YH24"/>